<dbReference type="GO" id="GO:0008878">
    <property type="term" value="F:glucose-1-phosphate adenylyltransferase activity"/>
    <property type="evidence" value="ECO:0007669"/>
    <property type="project" value="InterPro"/>
</dbReference>
<gene>
    <name evidence="5" type="primary">glgD</name>
    <name evidence="5" type="ordered locus">CLOST_0968</name>
</gene>
<dbReference type="Gene3D" id="2.160.10.10">
    <property type="entry name" value="Hexapeptide repeat proteins"/>
    <property type="match status" value="1"/>
</dbReference>
<proteinExistence type="inferred from homology"/>
<dbReference type="SUPFAM" id="SSF51161">
    <property type="entry name" value="Trimeric LpxA-like enzymes"/>
    <property type="match status" value="1"/>
</dbReference>
<dbReference type="Pfam" id="PF24894">
    <property type="entry name" value="Hexapep_GlmU"/>
    <property type="match status" value="1"/>
</dbReference>
<evidence type="ECO:0000259" key="4">
    <source>
        <dbReference type="Pfam" id="PF24894"/>
    </source>
</evidence>
<dbReference type="InterPro" id="IPR011831">
    <property type="entry name" value="ADP-Glc_PPase"/>
</dbReference>
<dbReference type="InterPro" id="IPR056818">
    <property type="entry name" value="GlmU/GlgC-like_hexapep"/>
</dbReference>
<evidence type="ECO:0000259" key="3">
    <source>
        <dbReference type="Pfam" id="PF00483"/>
    </source>
</evidence>
<feature type="domain" description="Nucleotidyl transferase" evidence="3">
    <location>
        <begin position="29"/>
        <end position="158"/>
    </location>
</feature>
<dbReference type="InterPro" id="IPR011832">
    <property type="entry name" value="GlgDAde_trans"/>
</dbReference>
<evidence type="ECO:0000313" key="6">
    <source>
        <dbReference type="Proteomes" id="UP000007041"/>
    </source>
</evidence>
<name>E3PXC6_ACESD</name>
<keyword evidence="2" id="KW-0320">Glycogen biosynthesis</keyword>
<evidence type="ECO:0000313" key="5">
    <source>
        <dbReference type="EMBL" id="CBH21091.1"/>
    </source>
</evidence>
<dbReference type="EMBL" id="FP565809">
    <property type="protein sequence ID" value="CBH21091.1"/>
    <property type="molecule type" value="Genomic_DNA"/>
</dbReference>
<dbReference type="HOGENOM" id="CLU_029499_14_0_9"/>
<comment type="similarity">
    <text evidence="1">Belongs to the bacterial/plant glucose-1-phosphate adenylyltransferase family.</text>
</comment>
<dbReference type="Gene3D" id="3.90.550.10">
    <property type="entry name" value="Spore Coat Polysaccharide Biosynthesis Protein SpsA, Chain A"/>
    <property type="match status" value="1"/>
</dbReference>
<dbReference type="InterPro" id="IPR029044">
    <property type="entry name" value="Nucleotide-diphossugar_trans"/>
</dbReference>
<dbReference type="GO" id="GO:0005978">
    <property type="term" value="P:glycogen biosynthetic process"/>
    <property type="evidence" value="ECO:0007669"/>
    <property type="project" value="UniProtKB-KW"/>
</dbReference>
<evidence type="ECO:0000256" key="1">
    <source>
        <dbReference type="ARBA" id="ARBA00010443"/>
    </source>
</evidence>
<feature type="domain" description="Glucose-1-phosphate adenylyltransferase/Bifunctional protein GlmU-like C-terminal hexapeptide" evidence="4">
    <location>
        <begin position="287"/>
        <end position="357"/>
    </location>
</feature>
<dbReference type="Pfam" id="PF00483">
    <property type="entry name" value="NTP_transferase"/>
    <property type="match status" value="1"/>
</dbReference>
<protein>
    <submittedName>
        <fullName evidence="5">Glycogen biosynthesis protein GlgD</fullName>
    </submittedName>
</protein>
<accession>E3PXC6</accession>
<dbReference type="NCBIfam" id="TIGR02092">
    <property type="entry name" value="glgD"/>
    <property type="match status" value="1"/>
</dbReference>
<dbReference type="Proteomes" id="UP000007041">
    <property type="component" value="Chromosome"/>
</dbReference>
<organism evidence="5 6">
    <name type="scientific">Acetoanaerobium sticklandii (strain ATCC 12662 / DSM 519 / JCM 1433 / CCUG 9281 / NCIMB 10654 / HF)</name>
    <name type="common">Clostridium sticklandii</name>
    <dbReference type="NCBI Taxonomy" id="499177"/>
    <lineage>
        <taxon>Bacteria</taxon>
        <taxon>Bacillati</taxon>
        <taxon>Bacillota</taxon>
        <taxon>Clostridia</taxon>
        <taxon>Peptostreptococcales</taxon>
        <taxon>Filifactoraceae</taxon>
        <taxon>Acetoanaerobium</taxon>
    </lineage>
</organism>
<reference evidence="6" key="1">
    <citation type="journal article" date="2010" name="BMC Genomics">
        <title>Clostridium sticklandii, a specialist in amino acid degradation:revisiting its metabolism through its genome sequence.</title>
        <authorList>
            <person name="Fonknechten N."/>
            <person name="Chaussonnerie S."/>
            <person name="Tricot S."/>
            <person name="Lajus A."/>
            <person name="Andreesen J.R."/>
            <person name="Perchat N."/>
            <person name="Pelletier E."/>
            <person name="Gouyvenoux M."/>
            <person name="Barbe V."/>
            <person name="Salanoubat M."/>
            <person name="Le Paslier D."/>
            <person name="Weissenbach J."/>
            <person name="Cohen G.N."/>
            <person name="Kreimeyer A."/>
        </authorList>
    </citation>
    <scope>NUCLEOTIDE SEQUENCE [LARGE SCALE GENOMIC DNA]</scope>
    <source>
        <strain evidence="6">ATCC 12662 / DSM 519 / JCM 1433 / CCUG 9281 / NCIMB 10654 / HF</strain>
    </source>
</reference>
<dbReference type="CDD" id="cd02508">
    <property type="entry name" value="ADP_Glucose_PP"/>
    <property type="match status" value="1"/>
</dbReference>
<dbReference type="AlphaFoldDB" id="E3PXC6"/>
<dbReference type="InterPro" id="IPR011004">
    <property type="entry name" value="Trimer_LpxA-like_sf"/>
</dbReference>
<dbReference type="InterPro" id="IPR005835">
    <property type="entry name" value="NTP_transferase_dom"/>
</dbReference>
<dbReference type="SUPFAM" id="SSF53448">
    <property type="entry name" value="Nucleotide-diphospho-sugar transferases"/>
    <property type="match status" value="1"/>
</dbReference>
<dbReference type="eggNOG" id="COG0448">
    <property type="taxonomic scope" value="Bacteria"/>
</dbReference>
<dbReference type="KEGG" id="cst:CLOST_0968"/>
<dbReference type="PANTHER" id="PTHR43523">
    <property type="entry name" value="GLUCOSE-1-PHOSPHATE ADENYLYLTRANSFERASE-RELATED"/>
    <property type="match status" value="1"/>
</dbReference>
<dbReference type="CDD" id="cd04651">
    <property type="entry name" value="LbH_G1P_AT_C"/>
    <property type="match status" value="1"/>
</dbReference>
<keyword evidence="6" id="KW-1185">Reference proteome</keyword>
<dbReference type="STRING" id="1511.CLOST_0968"/>
<dbReference type="PANTHER" id="PTHR43523:SF6">
    <property type="entry name" value="GLYCOGEN BIOSYNTHESIS PROTEIN GLGD"/>
    <property type="match status" value="1"/>
</dbReference>
<sequence length="373" mass="42330">MLKNCQGIINLSENEYNIKKLVNDRPIASIPIAGRYRVIDFVLSNMVNAGIQNIGVFTDYNHRSLLDHTSNGKAWDLDRKIDGLFIFSPNFNPFTSSVPRGDIHNFYSNLDYIKLSKQEYVLISSSYMIANIDFKSMYQNHIKDGADISIAYTSVQNADTDFERCYLLNLGKTGRVVSVGVNMGHRKTADVSMEIYLMKKELLLDIIMDSIAKGENFYLNDAINQCINTLKITAYKHNGYVKCINSIEKYFEANMDFLSTEVSEEIFYSERKIYTKVKDESPTFYSKEAIVENSLIANGCIIEGEIKNSVIFRRVHVEKGAKIENSIVMQNGLIKSNANLQNVVLDKGVVISENKELKGDKKVPLVIDKNRTI</sequence>
<evidence type="ECO:0000256" key="2">
    <source>
        <dbReference type="ARBA" id="ARBA00023056"/>
    </source>
</evidence>